<name>A0A897NE94_9EURY</name>
<proteinExistence type="predicted"/>
<feature type="region of interest" description="Disordered" evidence="1">
    <location>
        <begin position="57"/>
        <end position="111"/>
    </location>
</feature>
<protein>
    <submittedName>
        <fullName evidence="2">Uncharacterized protein</fullName>
    </submittedName>
</protein>
<dbReference type="EMBL" id="CP064789">
    <property type="protein sequence ID" value="QSG10691.1"/>
    <property type="molecule type" value="Genomic_DNA"/>
</dbReference>
<sequence length="172" mass="18887">MLPECPPEQHARARTDAIGDIQHRAHAGDLGEPRLERLLVRRPGGPPVLCPLSVQATPRPGRDGPSACVPSPPHSRGEPLVRTYRTQWRTSPAAAVARSRPRLSRTPVGRRGLEHEPTRLTHAFGSACHATATLRAGVDATVRRRQRSSIHVSHGRHDRYRQVPTTSARPPP</sequence>
<evidence type="ECO:0000256" key="1">
    <source>
        <dbReference type="SAM" id="MobiDB-lite"/>
    </source>
</evidence>
<dbReference type="Proteomes" id="UP000663305">
    <property type="component" value="Chromosome"/>
</dbReference>
<feature type="compositionally biased region" description="Basic residues" evidence="1">
    <location>
        <begin position="143"/>
        <end position="159"/>
    </location>
</feature>
<feature type="compositionally biased region" description="Polar residues" evidence="1">
    <location>
        <begin position="163"/>
        <end position="172"/>
    </location>
</feature>
<reference evidence="2" key="1">
    <citation type="submission" date="2020-11" db="EMBL/GenBank/DDBJ databases">
        <title>Carbohydrate-dependent, anaerobic sulfur respiration: A novel catabolism in halophilic archaea.</title>
        <authorList>
            <person name="Sorokin D.Y."/>
            <person name="Messina E."/>
            <person name="Smedile F."/>
            <person name="La Cono V."/>
            <person name="Hallsworth J.E."/>
            <person name="Yakimov M.M."/>
        </authorList>
    </citation>
    <scope>NUCLEOTIDE SEQUENCE</scope>
    <source>
        <strain evidence="2">HSR-Bgl</strain>
    </source>
</reference>
<dbReference type="AlphaFoldDB" id="A0A897NE94"/>
<accession>A0A897NE94</accession>
<evidence type="ECO:0000313" key="2">
    <source>
        <dbReference type="EMBL" id="QSG10691.1"/>
    </source>
</evidence>
<gene>
    <name evidence="2" type="ORF">HSBGL_0252</name>
</gene>
<evidence type="ECO:0000313" key="3">
    <source>
        <dbReference type="Proteomes" id="UP000663305"/>
    </source>
</evidence>
<organism evidence="2 3">
    <name type="scientific">Halapricum desulfuricans</name>
    <dbReference type="NCBI Taxonomy" id="2841257"/>
    <lineage>
        <taxon>Archaea</taxon>
        <taxon>Methanobacteriati</taxon>
        <taxon>Methanobacteriota</taxon>
        <taxon>Stenosarchaea group</taxon>
        <taxon>Halobacteria</taxon>
        <taxon>Halobacteriales</taxon>
        <taxon>Haloarculaceae</taxon>
        <taxon>Halapricum</taxon>
    </lineage>
</organism>
<feature type="region of interest" description="Disordered" evidence="1">
    <location>
        <begin position="139"/>
        <end position="172"/>
    </location>
</feature>